<dbReference type="Gene3D" id="3.30.1120.80">
    <property type="match status" value="1"/>
</dbReference>
<feature type="transmembrane region" description="Helical" evidence="6">
    <location>
        <begin position="46"/>
        <end position="69"/>
    </location>
</feature>
<proteinExistence type="predicted"/>
<dbReference type="RefSeq" id="WP_248726783.1">
    <property type="nucleotide sequence ID" value="NZ_CP096829.1"/>
</dbReference>
<feature type="transmembrane region" description="Helical" evidence="6">
    <location>
        <begin position="109"/>
        <end position="131"/>
    </location>
</feature>
<keyword evidence="4 6" id="KW-1133">Transmembrane helix</keyword>
<dbReference type="Pfam" id="PF00884">
    <property type="entry name" value="Sulfatase"/>
    <property type="match status" value="1"/>
</dbReference>
<evidence type="ECO:0000256" key="5">
    <source>
        <dbReference type="ARBA" id="ARBA00023136"/>
    </source>
</evidence>
<feature type="transmembrane region" description="Helical" evidence="6">
    <location>
        <begin position="138"/>
        <end position="159"/>
    </location>
</feature>
<dbReference type="PANTHER" id="PTHR47371">
    <property type="entry name" value="LIPOTEICHOIC ACID SYNTHASE"/>
    <property type="match status" value="1"/>
</dbReference>
<gene>
    <name evidence="8" type="ORF">M0M44_17195</name>
</gene>
<evidence type="ECO:0000256" key="3">
    <source>
        <dbReference type="ARBA" id="ARBA00022692"/>
    </source>
</evidence>
<sequence length="715" mass="82386">MNFSKKLSPFYNLGLLYFIVSFILRIVLLFHPITQSSFSFSEGLKIFSLGLVSDFFVFSIALAFLWLYLIFISNSKYNKPYGYIILATFLALVLYIASGKSIFDEYGGALPRIVLIFVSIKTLLFALFLFLPKHRDKLRFWLFAFVIFLYVLLILQNAISEFFFWNEFGVKYNFIAVNYLIYTNEVIGNIMQSYPVVPIFSALFIITGIITFFIIKKSRNYIDEIPSFNEKLKITAIYAVLFVFSLLAIPSLAKTENSKNIFVNELQSNGIYKFYLAFQNNKLDYFKFYKTIPNEKAFAILKQEIPTISGKNTLHEIKEDSLEQRKNVVLITIESLSADFMKMYGNEQNITPFLDSLAQKSLLFTNVYAAGNRTVRGLEAVTLCLPPTAGESVVKREDNKNKFSTGSVFLQKGYNVKFMYGGDAFFDNMQDFYTGNGYQIIDKSSFSENEITFSNVWGVCDEDMYNKAIKIMNAEAKENKPFFNHIMTVSNHRPFTYPNNKIDIPGNIKSRDGGVKYTDYALSQFFKQAQNQPWFKNTVFVIVADHCASSAGKTELPLDKYRIPALIYTPDMKPEKYTKLMSQIDVMPTLFGLLNFDYQSKFFGCDVFKPDYQPRAFIATYQDLGLIKDNVLTILSPKQQIKQFQLKLNPTPNVAPEFQIHYDEIPLKSGNQNLLDQTISYYQSASYVLKEKEYQRKDLAVKNTKLYANEIVKHK</sequence>
<dbReference type="InterPro" id="IPR000917">
    <property type="entry name" value="Sulfatase_N"/>
</dbReference>
<dbReference type="Proteomes" id="UP000829998">
    <property type="component" value="Chromosome"/>
</dbReference>
<keyword evidence="9" id="KW-1185">Reference proteome</keyword>
<dbReference type="Gene3D" id="3.40.720.10">
    <property type="entry name" value="Alkaline Phosphatase, subunit A"/>
    <property type="match status" value="1"/>
</dbReference>
<protein>
    <submittedName>
        <fullName evidence="8">Sulfatase-like hydrolase/transferase</fullName>
    </submittedName>
</protein>
<feature type="transmembrane region" description="Helical" evidence="6">
    <location>
        <begin position="81"/>
        <end position="103"/>
    </location>
</feature>
<reference evidence="8 9" key="1">
    <citation type="submission" date="2022-04" db="EMBL/GenBank/DDBJ databases">
        <authorList>
            <person name="Ra J.-S."/>
            <person name="Kim S.-B."/>
        </authorList>
    </citation>
    <scope>NUCLEOTIDE SEQUENCE [LARGE SCALE GENOMIC DNA]</scope>
    <source>
        <strain evidence="8 9">MMS21-Er5</strain>
    </source>
</reference>
<dbReference type="SUPFAM" id="SSF53649">
    <property type="entry name" value="Alkaline phosphatase-like"/>
    <property type="match status" value="1"/>
</dbReference>
<accession>A0ABY4LPC4</accession>
<feature type="transmembrane region" description="Helical" evidence="6">
    <location>
        <begin position="12"/>
        <end position="34"/>
    </location>
</feature>
<feature type="transmembrane region" description="Helical" evidence="6">
    <location>
        <begin position="236"/>
        <end position="253"/>
    </location>
</feature>
<dbReference type="CDD" id="cd16015">
    <property type="entry name" value="LTA_synthase"/>
    <property type="match status" value="1"/>
</dbReference>
<keyword evidence="3 6" id="KW-0812">Transmembrane</keyword>
<evidence type="ECO:0000313" key="9">
    <source>
        <dbReference type="Proteomes" id="UP000829998"/>
    </source>
</evidence>
<feature type="domain" description="Sulfatase N-terminal" evidence="7">
    <location>
        <begin position="326"/>
        <end position="595"/>
    </location>
</feature>
<evidence type="ECO:0000256" key="6">
    <source>
        <dbReference type="SAM" id="Phobius"/>
    </source>
</evidence>
<evidence type="ECO:0000256" key="4">
    <source>
        <dbReference type="ARBA" id="ARBA00022989"/>
    </source>
</evidence>
<evidence type="ECO:0000256" key="2">
    <source>
        <dbReference type="ARBA" id="ARBA00022475"/>
    </source>
</evidence>
<organism evidence="8 9">
    <name type="scientific">Flavobacterium humidisoli</name>
    <dbReference type="NCBI Taxonomy" id="2937442"/>
    <lineage>
        <taxon>Bacteria</taxon>
        <taxon>Pseudomonadati</taxon>
        <taxon>Bacteroidota</taxon>
        <taxon>Flavobacteriia</taxon>
        <taxon>Flavobacteriales</taxon>
        <taxon>Flavobacteriaceae</taxon>
        <taxon>Flavobacterium</taxon>
    </lineage>
</organism>
<dbReference type="InterPro" id="IPR050448">
    <property type="entry name" value="OpgB/LTA_synthase_biosynth"/>
</dbReference>
<evidence type="ECO:0000313" key="8">
    <source>
        <dbReference type="EMBL" id="UPZ14493.1"/>
    </source>
</evidence>
<evidence type="ECO:0000256" key="1">
    <source>
        <dbReference type="ARBA" id="ARBA00004651"/>
    </source>
</evidence>
<dbReference type="PANTHER" id="PTHR47371:SF3">
    <property type="entry name" value="PHOSPHOGLYCEROL TRANSFERASE I"/>
    <property type="match status" value="1"/>
</dbReference>
<keyword evidence="2" id="KW-1003">Cell membrane</keyword>
<keyword evidence="5 6" id="KW-0472">Membrane</keyword>
<feature type="transmembrane region" description="Helical" evidence="6">
    <location>
        <begin position="196"/>
        <end position="215"/>
    </location>
</feature>
<comment type="subcellular location">
    <subcellularLocation>
        <location evidence="1">Cell membrane</location>
        <topology evidence="1">Multi-pass membrane protein</topology>
    </subcellularLocation>
</comment>
<dbReference type="EMBL" id="CP096829">
    <property type="protein sequence ID" value="UPZ14493.1"/>
    <property type="molecule type" value="Genomic_DNA"/>
</dbReference>
<dbReference type="InterPro" id="IPR017850">
    <property type="entry name" value="Alkaline_phosphatase_core_sf"/>
</dbReference>
<evidence type="ECO:0000259" key="7">
    <source>
        <dbReference type="Pfam" id="PF00884"/>
    </source>
</evidence>
<name>A0ABY4LPC4_9FLAO</name>